<dbReference type="PROSITE" id="PS00739">
    <property type="entry name" value="ADOHCYASE_2"/>
    <property type="match status" value="1"/>
</dbReference>
<keyword evidence="2 4" id="KW-0554">One-carbon metabolism</keyword>
<evidence type="ECO:0000256" key="1">
    <source>
        <dbReference type="ARBA" id="ARBA00007122"/>
    </source>
</evidence>
<feature type="binding site" evidence="4">
    <location>
        <position position="61"/>
    </location>
    <ligand>
        <name>substrate</name>
    </ligand>
</feature>
<proteinExistence type="inferred from homology"/>
<dbReference type="PIRSF" id="PIRSF001109">
    <property type="entry name" value="Ad_hcy_hydrolase"/>
    <property type="match status" value="1"/>
</dbReference>
<keyword evidence="3 4" id="KW-0520">NAD</keyword>
<protein>
    <recommendedName>
        <fullName evidence="4">Adenosylhomocysteinase</fullName>
        <ecNumber evidence="4">3.13.2.1</ecNumber>
    </recommendedName>
    <alternativeName>
        <fullName evidence="4">S-adenosyl-L-homocysteine hydrolase</fullName>
        <shortName evidence="4">AdoHcyase</shortName>
    </alternativeName>
</protein>
<keyword evidence="9" id="KW-1185">Reference proteome</keyword>
<dbReference type="SUPFAM" id="SSF51735">
    <property type="entry name" value="NAD(P)-binding Rossmann-fold domains"/>
    <property type="match status" value="1"/>
</dbReference>
<feature type="binding site" evidence="4">
    <location>
        <position position="197"/>
    </location>
    <ligand>
        <name>NAD(+)</name>
        <dbReference type="ChEBI" id="CHEBI:57540"/>
    </ligand>
</feature>
<dbReference type="InterPro" id="IPR000043">
    <property type="entry name" value="Adenosylhomocysteinase-like"/>
</dbReference>
<dbReference type="Gene3D" id="3.40.50.720">
    <property type="entry name" value="NAD(P)-binding Rossmann-like Domain"/>
    <property type="match status" value="1"/>
</dbReference>
<dbReference type="PANTHER" id="PTHR23420:SF0">
    <property type="entry name" value="ADENOSYLHOMOCYSTEINASE"/>
    <property type="match status" value="1"/>
</dbReference>
<dbReference type="InterPro" id="IPR036291">
    <property type="entry name" value="NAD(P)-bd_dom_sf"/>
</dbReference>
<feature type="binding site" evidence="4">
    <location>
        <begin position="305"/>
        <end position="307"/>
    </location>
    <ligand>
        <name>NAD(+)</name>
        <dbReference type="ChEBI" id="CHEBI:57540"/>
    </ligand>
</feature>
<comment type="caution">
    <text evidence="8">The sequence shown here is derived from an EMBL/GenBank/DDBJ whole genome shotgun (WGS) entry which is preliminary data.</text>
</comment>
<comment type="pathway">
    <text evidence="4 5">Amino-acid biosynthesis; L-homocysteine biosynthesis; L-homocysteine from S-adenosyl-L-homocysteine: step 1/1.</text>
</comment>
<keyword evidence="4 5" id="KW-0378">Hydrolase</keyword>
<dbReference type="SUPFAM" id="SSF52283">
    <property type="entry name" value="Formate/glycerate dehydrogenase catalytic domain-like"/>
    <property type="match status" value="1"/>
</dbReference>
<dbReference type="GO" id="GO:0016787">
    <property type="term" value="F:hydrolase activity"/>
    <property type="evidence" value="ECO:0007669"/>
    <property type="project" value="UniProtKB-KW"/>
</dbReference>
<organism evidence="8 9">
    <name type="scientific">Flagellimonas aurea</name>
    <dbReference type="NCBI Taxonomy" id="2915619"/>
    <lineage>
        <taxon>Bacteria</taxon>
        <taxon>Pseudomonadati</taxon>
        <taxon>Bacteroidota</taxon>
        <taxon>Flavobacteriia</taxon>
        <taxon>Flavobacteriales</taxon>
        <taxon>Flavobacteriaceae</taxon>
        <taxon>Flagellimonas</taxon>
    </lineage>
</organism>
<dbReference type="EC" id="3.13.2.1" evidence="4"/>
<comment type="similarity">
    <text evidence="1 4 6">Belongs to the adenosylhomocysteinase family.</text>
</comment>
<dbReference type="InterPro" id="IPR042172">
    <property type="entry name" value="Adenosylhomocyst_ase-like_sf"/>
</dbReference>
<sequence length="438" mass="48378">MSTKTIPYVPYKVKDISLADWGRKEIELAEAEMPGLMALREEYGQQQPLKGARIAGCLHMTIQTAVLIETLVALGAEVTWSSCNIFSTQDHAAAAIAAAGIPVYAWKGMNEKEFDWCIEQTLFFGEDRKPLNMILDDGGDLTNMVLDQYPELAGGVKGLSEETTTGVHRLYERMKKGTLPMPAINVNDSVTKSKFDNKYGCRESAVDAIRRATDTMLAGKRVVVAGYGDVGKGTAASFRGAGSIVTVTEIDPICALQACMDGFEVKKLETVVSNADIVITTTGNKDIIREEHFRALKDKAIVCNIGHFDNEIDMAWLNGAYGNTKNEIKPQVDKYTIEGKDVIILAEGRLVNLGCATGHPSFVMSNSFTNQTLAQIELWNHNDKYANEVYMLPKHLDEKVAKLHLSRLGAELTELNEEQAEYIGVTVEGPFKPEYYRY</sequence>
<evidence type="ECO:0000256" key="2">
    <source>
        <dbReference type="ARBA" id="ARBA00022563"/>
    </source>
</evidence>
<evidence type="ECO:0000256" key="3">
    <source>
        <dbReference type="ARBA" id="ARBA00023027"/>
    </source>
</evidence>
<feature type="binding site" evidence="4">
    <location>
        <position position="352"/>
    </location>
    <ligand>
        <name>NAD(+)</name>
        <dbReference type="ChEBI" id="CHEBI:57540"/>
    </ligand>
</feature>
<dbReference type="InterPro" id="IPR020082">
    <property type="entry name" value="S-Ado-L-homoCys_hydrolase_CS"/>
</dbReference>
<dbReference type="SMART" id="SM00996">
    <property type="entry name" value="AdoHcyase"/>
    <property type="match status" value="1"/>
</dbReference>
<dbReference type="NCBIfam" id="TIGR00936">
    <property type="entry name" value="ahcY"/>
    <property type="match status" value="1"/>
</dbReference>
<keyword evidence="4" id="KW-0963">Cytoplasm</keyword>
<evidence type="ECO:0000256" key="4">
    <source>
        <dbReference type="HAMAP-Rule" id="MF_00563"/>
    </source>
</evidence>
<dbReference type="Proteomes" id="UP000664044">
    <property type="component" value="Unassembled WGS sequence"/>
</dbReference>
<dbReference type="NCBIfam" id="NF004005">
    <property type="entry name" value="PRK05476.2-3"/>
    <property type="match status" value="1"/>
</dbReference>
<dbReference type="CDD" id="cd00401">
    <property type="entry name" value="SAHH"/>
    <property type="match status" value="1"/>
</dbReference>
<dbReference type="RefSeq" id="WP_207030703.1">
    <property type="nucleotide sequence ID" value="NZ_JAFLNL010000001.1"/>
</dbReference>
<dbReference type="PROSITE" id="PS00738">
    <property type="entry name" value="ADOHCYASE_1"/>
    <property type="match status" value="1"/>
</dbReference>
<dbReference type="EMBL" id="JAFLNL010000001">
    <property type="protein sequence ID" value="MBO0352481.1"/>
    <property type="molecule type" value="Genomic_DNA"/>
</dbReference>
<feature type="binding site" evidence="4">
    <location>
        <position position="249"/>
    </location>
    <ligand>
        <name>NAD(+)</name>
        <dbReference type="ChEBI" id="CHEBI:57540"/>
    </ligand>
</feature>
<dbReference type="InterPro" id="IPR015878">
    <property type="entry name" value="Ado_hCys_hydrolase_NAD-bd"/>
</dbReference>
<reference evidence="8 9" key="1">
    <citation type="submission" date="2021-03" db="EMBL/GenBank/DDBJ databases">
        <title>Muricauda lutimaris sp. nov. and Muricauda ruestringensis sp. nov, two marine members of the Flavobacteriaceae isolated from deep sea sediments of Western Pacific.</title>
        <authorList>
            <person name="Zhao S."/>
            <person name="Liu R."/>
        </authorList>
    </citation>
    <scope>NUCLEOTIDE SEQUENCE [LARGE SCALE GENOMIC DNA]</scope>
    <source>
        <strain evidence="8 9">BC31-1-A7</strain>
    </source>
</reference>
<feature type="binding site" evidence="4">
    <location>
        <position position="284"/>
    </location>
    <ligand>
        <name>NAD(+)</name>
        <dbReference type="ChEBI" id="CHEBI:57540"/>
    </ligand>
</feature>
<feature type="binding site" evidence="4">
    <location>
        <begin position="163"/>
        <end position="165"/>
    </location>
    <ligand>
        <name>NAD(+)</name>
        <dbReference type="ChEBI" id="CHEBI:57540"/>
    </ligand>
</feature>
<feature type="binding site" evidence="4">
    <location>
        <begin position="226"/>
        <end position="231"/>
    </location>
    <ligand>
        <name>NAD(+)</name>
        <dbReference type="ChEBI" id="CHEBI:57540"/>
    </ligand>
</feature>
<dbReference type="SMART" id="SM00997">
    <property type="entry name" value="AdoHcyase_NAD"/>
    <property type="match status" value="1"/>
</dbReference>
<evidence type="ECO:0000313" key="9">
    <source>
        <dbReference type="Proteomes" id="UP000664044"/>
    </source>
</evidence>
<feature type="domain" description="S-adenosyl-L-homocysteine hydrolase NAD binding" evidence="7">
    <location>
        <begin position="197"/>
        <end position="358"/>
    </location>
</feature>
<comment type="subcellular location">
    <subcellularLocation>
        <location evidence="4">Cytoplasm</location>
    </subcellularLocation>
</comment>
<dbReference type="HAMAP" id="MF_00563">
    <property type="entry name" value="AdoHcyase"/>
    <property type="match status" value="1"/>
</dbReference>
<dbReference type="Pfam" id="PF05221">
    <property type="entry name" value="AdoHcyase"/>
    <property type="match status" value="2"/>
</dbReference>
<evidence type="ECO:0000313" key="8">
    <source>
        <dbReference type="EMBL" id="MBO0352481.1"/>
    </source>
</evidence>
<comment type="function">
    <text evidence="4">May play a key role in the regulation of the intracellular concentration of adenosylhomocysteine.</text>
</comment>
<accession>A0ABS3G0S7</accession>
<evidence type="ECO:0000256" key="6">
    <source>
        <dbReference type="RuleBase" id="RU004166"/>
    </source>
</evidence>
<dbReference type="Pfam" id="PF00670">
    <property type="entry name" value="AdoHcyase_NAD"/>
    <property type="match status" value="1"/>
</dbReference>
<dbReference type="Gene3D" id="3.40.50.1480">
    <property type="entry name" value="Adenosylhomocysteinase-like"/>
    <property type="match status" value="2"/>
</dbReference>
<feature type="binding site" evidence="4">
    <location>
        <position position="192"/>
    </location>
    <ligand>
        <name>substrate</name>
    </ligand>
</feature>
<name>A0ABS3G0S7_9FLAO</name>
<gene>
    <name evidence="4" type="primary">ahcY</name>
    <name evidence="8" type="ORF">J0656_00520</name>
</gene>
<evidence type="ECO:0000256" key="5">
    <source>
        <dbReference type="RuleBase" id="RU000548"/>
    </source>
</evidence>
<comment type="catalytic activity">
    <reaction evidence="4 5">
        <text>S-adenosyl-L-homocysteine + H2O = L-homocysteine + adenosine</text>
        <dbReference type="Rhea" id="RHEA:21708"/>
        <dbReference type="ChEBI" id="CHEBI:15377"/>
        <dbReference type="ChEBI" id="CHEBI:16335"/>
        <dbReference type="ChEBI" id="CHEBI:57856"/>
        <dbReference type="ChEBI" id="CHEBI:58199"/>
        <dbReference type="EC" id="3.13.2.1"/>
    </reaction>
</comment>
<feature type="binding site" evidence="4">
    <location>
        <position position="137"/>
    </location>
    <ligand>
        <name>substrate</name>
    </ligand>
</feature>
<feature type="binding site" evidence="4">
    <location>
        <position position="162"/>
    </location>
    <ligand>
        <name>substrate</name>
    </ligand>
</feature>
<evidence type="ECO:0000259" key="7">
    <source>
        <dbReference type="SMART" id="SM00997"/>
    </source>
</evidence>
<dbReference type="PANTHER" id="PTHR23420">
    <property type="entry name" value="ADENOSYLHOMOCYSTEINASE"/>
    <property type="match status" value="1"/>
</dbReference>
<comment type="cofactor">
    <cofactor evidence="4 5">
        <name>NAD(+)</name>
        <dbReference type="ChEBI" id="CHEBI:57540"/>
    </cofactor>
    <text evidence="4 5">Binds 1 NAD(+) per subunit.</text>
</comment>
<feature type="binding site" evidence="4">
    <location>
        <position position="196"/>
    </location>
    <ligand>
        <name>substrate</name>
    </ligand>
</feature>